<name>A0ABQ9HTY9_9NEOP</name>
<dbReference type="InterPro" id="IPR041373">
    <property type="entry name" value="RT_RNaseH"/>
</dbReference>
<evidence type="ECO:0000259" key="7">
    <source>
        <dbReference type="Pfam" id="PF17917"/>
    </source>
</evidence>
<organism evidence="8 9">
    <name type="scientific">Dryococelus australis</name>
    <dbReference type="NCBI Taxonomy" id="614101"/>
    <lineage>
        <taxon>Eukaryota</taxon>
        <taxon>Metazoa</taxon>
        <taxon>Ecdysozoa</taxon>
        <taxon>Arthropoda</taxon>
        <taxon>Hexapoda</taxon>
        <taxon>Insecta</taxon>
        <taxon>Pterygota</taxon>
        <taxon>Neoptera</taxon>
        <taxon>Polyneoptera</taxon>
        <taxon>Phasmatodea</taxon>
        <taxon>Verophasmatodea</taxon>
        <taxon>Anareolatae</taxon>
        <taxon>Phasmatidae</taxon>
        <taxon>Eurycanthinae</taxon>
        <taxon>Dryococelus</taxon>
    </lineage>
</organism>
<evidence type="ECO:0000256" key="2">
    <source>
        <dbReference type="ARBA" id="ARBA00022695"/>
    </source>
</evidence>
<evidence type="ECO:0000256" key="1">
    <source>
        <dbReference type="ARBA" id="ARBA00022679"/>
    </source>
</evidence>
<keyword evidence="4" id="KW-0255">Endonuclease</keyword>
<evidence type="ECO:0000256" key="3">
    <source>
        <dbReference type="ARBA" id="ARBA00022722"/>
    </source>
</evidence>
<evidence type="ECO:0000256" key="4">
    <source>
        <dbReference type="ARBA" id="ARBA00022759"/>
    </source>
</evidence>
<evidence type="ECO:0000313" key="9">
    <source>
        <dbReference type="Proteomes" id="UP001159363"/>
    </source>
</evidence>
<reference evidence="8 9" key="1">
    <citation type="submission" date="2023-02" db="EMBL/GenBank/DDBJ databases">
        <title>LHISI_Scaffold_Assembly.</title>
        <authorList>
            <person name="Stuart O.P."/>
            <person name="Cleave R."/>
            <person name="Magrath M.J.L."/>
            <person name="Mikheyev A.S."/>
        </authorList>
    </citation>
    <scope>NUCLEOTIDE SEQUENCE [LARGE SCALE GENOMIC DNA]</scope>
    <source>
        <strain evidence="8">Daus_M_001</strain>
        <tissue evidence="8">Leg muscle</tissue>
    </source>
</reference>
<keyword evidence="9" id="KW-1185">Reference proteome</keyword>
<evidence type="ECO:0000313" key="8">
    <source>
        <dbReference type="EMBL" id="KAJ8887838.1"/>
    </source>
</evidence>
<evidence type="ECO:0000256" key="6">
    <source>
        <dbReference type="ARBA" id="ARBA00022918"/>
    </source>
</evidence>
<proteinExistence type="predicted"/>
<keyword evidence="5" id="KW-0378">Hydrolase</keyword>
<accession>A0ABQ9HTY9</accession>
<dbReference type="Proteomes" id="UP001159363">
    <property type="component" value="Chromosome X"/>
</dbReference>
<dbReference type="PANTHER" id="PTHR37984">
    <property type="entry name" value="PROTEIN CBG26694"/>
    <property type="match status" value="1"/>
</dbReference>
<protein>
    <recommendedName>
        <fullName evidence="7">Reverse transcriptase RNase H-like domain-containing protein</fullName>
    </recommendedName>
</protein>
<dbReference type="Pfam" id="PF17917">
    <property type="entry name" value="RT_RNaseH"/>
    <property type="match status" value="1"/>
</dbReference>
<dbReference type="InterPro" id="IPR050951">
    <property type="entry name" value="Retrovirus_Pol_polyprotein"/>
</dbReference>
<dbReference type="SUPFAM" id="SSF56672">
    <property type="entry name" value="DNA/RNA polymerases"/>
    <property type="match status" value="1"/>
</dbReference>
<feature type="domain" description="Reverse transcriptase RNase H-like" evidence="7">
    <location>
        <begin position="35"/>
        <end position="143"/>
    </location>
</feature>
<keyword evidence="1" id="KW-0808">Transferase</keyword>
<dbReference type="Gene3D" id="3.10.20.370">
    <property type="match status" value="1"/>
</dbReference>
<dbReference type="PANTHER" id="PTHR37984:SF5">
    <property type="entry name" value="PROTEIN NYNRIN-LIKE"/>
    <property type="match status" value="1"/>
</dbReference>
<sequence>MAPDVMEPLHNLLGNCVSWKWTDECDKAFLMILFDPKISIILTSDSSSYGVGAILSQLHNGIEKPVAYESAMLNNAQKNYIQLHTEAFSIIYGVTKFHKYLMGSQFTIVTDHEPLLSLFSEKKKIPQVANAILLKWSIIFSSYQYEIQYKMGKNLKCRLFVSSTK</sequence>
<dbReference type="InterPro" id="IPR043502">
    <property type="entry name" value="DNA/RNA_pol_sf"/>
</dbReference>
<evidence type="ECO:0000256" key="5">
    <source>
        <dbReference type="ARBA" id="ARBA00022801"/>
    </source>
</evidence>
<keyword evidence="6" id="KW-0695">RNA-directed DNA polymerase</keyword>
<dbReference type="CDD" id="cd09274">
    <property type="entry name" value="RNase_HI_RT_Ty3"/>
    <property type="match status" value="1"/>
</dbReference>
<comment type="caution">
    <text evidence="8">The sequence shown here is derived from an EMBL/GenBank/DDBJ whole genome shotgun (WGS) entry which is preliminary data.</text>
</comment>
<gene>
    <name evidence="8" type="ORF">PR048_014056</name>
</gene>
<keyword evidence="2" id="KW-0548">Nucleotidyltransferase</keyword>
<dbReference type="EMBL" id="JARBHB010000004">
    <property type="protein sequence ID" value="KAJ8887838.1"/>
    <property type="molecule type" value="Genomic_DNA"/>
</dbReference>
<keyword evidence="3" id="KW-0540">Nuclease</keyword>